<evidence type="ECO:0000313" key="2">
    <source>
        <dbReference type="EMBL" id="ELR66532.1"/>
    </source>
</evidence>
<keyword evidence="1" id="KW-1133">Transmembrane helix</keyword>
<evidence type="ECO:0000313" key="3">
    <source>
        <dbReference type="Proteomes" id="UP000011134"/>
    </source>
</evidence>
<keyword evidence="1" id="KW-0472">Membrane</keyword>
<keyword evidence="3" id="KW-1185">Reference proteome</keyword>
<feature type="transmembrane region" description="Helical" evidence="1">
    <location>
        <begin position="200"/>
        <end position="217"/>
    </location>
</feature>
<feature type="transmembrane region" description="Helical" evidence="1">
    <location>
        <begin position="282"/>
        <end position="302"/>
    </location>
</feature>
<dbReference type="RefSeq" id="WP_007463247.1">
    <property type="nucleotide sequence ID" value="NZ_AMZO01000006.1"/>
</dbReference>
<dbReference type="PATRIC" id="fig|1056511.3.peg.1060"/>
<dbReference type="AlphaFoldDB" id="L8JGH7"/>
<dbReference type="NCBIfam" id="NF037962">
    <property type="entry name" value="arsenic_eff"/>
    <property type="match status" value="1"/>
</dbReference>
<feature type="transmembrane region" description="Helical" evidence="1">
    <location>
        <begin position="119"/>
        <end position="138"/>
    </location>
</feature>
<accession>L8JGH7</accession>
<dbReference type="EMBL" id="AMZO01000006">
    <property type="protein sequence ID" value="ELR66532.1"/>
    <property type="molecule type" value="Genomic_DNA"/>
</dbReference>
<dbReference type="OrthoDB" id="3776971at2"/>
<organism evidence="2 3">
    <name type="scientific">Photobacterium marinum</name>
    <dbReference type="NCBI Taxonomy" id="1056511"/>
    <lineage>
        <taxon>Bacteria</taxon>
        <taxon>Pseudomonadati</taxon>
        <taxon>Pseudomonadota</taxon>
        <taxon>Gammaproteobacteria</taxon>
        <taxon>Vibrionales</taxon>
        <taxon>Vibrionaceae</taxon>
        <taxon>Photobacterium</taxon>
    </lineage>
</organism>
<feature type="transmembrane region" description="Helical" evidence="1">
    <location>
        <begin position="370"/>
        <end position="392"/>
    </location>
</feature>
<evidence type="ECO:0000256" key="1">
    <source>
        <dbReference type="SAM" id="Phobius"/>
    </source>
</evidence>
<gene>
    <name evidence="2" type="ORF">C942_04230</name>
</gene>
<feature type="transmembrane region" description="Helical" evidence="1">
    <location>
        <begin position="224"/>
        <end position="248"/>
    </location>
</feature>
<dbReference type="Pfam" id="PF11449">
    <property type="entry name" value="ArsP_2"/>
    <property type="match status" value="1"/>
</dbReference>
<dbReference type="Proteomes" id="UP000011134">
    <property type="component" value="Unassembled WGS sequence"/>
</dbReference>
<comment type="caution">
    <text evidence="2">The sequence shown here is derived from an EMBL/GenBank/DDBJ whole genome shotgun (WGS) entry which is preliminary data.</text>
</comment>
<feature type="transmembrane region" description="Helical" evidence="1">
    <location>
        <begin position="50"/>
        <end position="69"/>
    </location>
</feature>
<proteinExistence type="predicted"/>
<feature type="transmembrane region" description="Helical" evidence="1">
    <location>
        <begin position="90"/>
        <end position="113"/>
    </location>
</feature>
<reference evidence="2 3" key="1">
    <citation type="submission" date="2012-12" db="EMBL/GenBank/DDBJ databases">
        <title>Genome Assembly of Photobacterium sp. AK15.</title>
        <authorList>
            <person name="Khatri I."/>
            <person name="Vaidya B."/>
            <person name="Srinivas T.N.R."/>
            <person name="Subramanian S."/>
            <person name="Pinnaka A."/>
        </authorList>
    </citation>
    <scope>NUCLEOTIDE SEQUENCE [LARGE SCALE GENOMIC DNA]</scope>
    <source>
        <strain evidence="2 3">AK15</strain>
    </source>
</reference>
<name>L8JGH7_9GAMM</name>
<dbReference type="InterPro" id="IPR021552">
    <property type="entry name" value="ArsP_2"/>
</dbReference>
<keyword evidence="1" id="KW-0812">Transmembrane</keyword>
<feature type="transmembrane region" description="Helical" evidence="1">
    <location>
        <begin position="24"/>
        <end position="44"/>
    </location>
</feature>
<protein>
    <submittedName>
        <fullName evidence="2">Putative manganese transporter, 11 TMS</fullName>
    </submittedName>
</protein>
<sequence>MASLQKAVNQQLQAQQWRLANKRLILPIILIALLATPATMELTVAVLSDAFWQVASYVAATLAIYHYIASKLSQNNRLSQLLANSSRYQVVFASFMGALPGCGGAIVVITQYVSGRLSFGAVVAVLTATMGDAAFLLLAAEPETGLAMVAIGFVIGLISGWIVDAIHGQDFMRPTAIKTQQPKQTNEQCKEPVLRMQGVFWKWALLPASVIAIMGSLQMDIDQVFHLGAGTISYVGAAAAMIAMLLWATSRDVTDYQSAVAEDPKANTANLFQRVAQDTNFVTSWVVGAFLIFELTIFWTGLDPKAVFSNWAILLPLMGVLIGLLPGCGPQILVTSLYISGAVPLSAQLGNAISNDGDALFPAIALAPKAAMMATVYSTMPALIAAYSYFWLFE</sequence>
<feature type="transmembrane region" description="Helical" evidence="1">
    <location>
        <begin position="314"/>
        <end position="339"/>
    </location>
</feature>
<feature type="transmembrane region" description="Helical" evidence="1">
    <location>
        <begin position="145"/>
        <end position="163"/>
    </location>
</feature>